<dbReference type="AlphaFoldDB" id="A0A2G3DX04"/>
<protein>
    <recommendedName>
        <fullName evidence="3">AMP-dependent synthetase/ligase domain-containing protein</fullName>
    </recommendedName>
</protein>
<dbReference type="EMBL" id="PDYF01000008">
    <property type="protein sequence ID" value="PHU35556.1"/>
    <property type="molecule type" value="Genomic_DNA"/>
</dbReference>
<reference evidence="1 2" key="2">
    <citation type="submission" date="2017-10" db="EMBL/GenBank/DDBJ databases">
        <authorList>
            <person name="Banno H."/>
            <person name="Chua N.-H."/>
        </authorList>
    </citation>
    <scope>NUCLEOTIDE SEQUENCE [LARGE SCALE GENOMIC DNA]</scope>
    <source>
        <strain evidence="1 2">JK626</strain>
    </source>
</reference>
<name>A0A2G3DX04_9FIRM</name>
<gene>
    <name evidence="1" type="ORF">CSX01_02840</name>
</gene>
<dbReference type="RefSeq" id="WP_099391376.1">
    <property type="nucleotide sequence ID" value="NZ_PDYF01000008.1"/>
</dbReference>
<sequence>MLQEKYNRRIFDEGTEDAIQMLSHLRSNVLSPLNIREGDNVLILNPDSVSLVEWLLEKASDVTIGMTEDYKDEKIKVLSMLPNVKKEIIEDIKGTFNIIISLGQLVETPTVLKRLLSAEGKLVYALSQKDRLSSFTEKLLDEAGFTDILSYRVSPDYLYTTEIYAEDYKGGGAGDYLLIAK</sequence>
<dbReference type="Proteomes" id="UP000225889">
    <property type="component" value="Unassembled WGS sequence"/>
</dbReference>
<comment type="caution">
    <text evidence="1">The sequence shown here is derived from an EMBL/GenBank/DDBJ whole genome shotgun (WGS) entry which is preliminary data.</text>
</comment>
<proteinExistence type="predicted"/>
<evidence type="ECO:0000313" key="2">
    <source>
        <dbReference type="Proteomes" id="UP000225889"/>
    </source>
</evidence>
<reference evidence="1 2" key="1">
    <citation type="submission" date="2017-10" db="EMBL/GenBank/DDBJ databases">
        <title>Resolving the taxonomy of Roseburia spp., Eubacterium rectale and Agathobacter spp. through phylogenomic analysis.</title>
        <authorList>
            <person name="Sheridan P.O."/>
            <person name="Walker A.W."/>
            <person name="Duncan S.H."/>
            <person name="Scott K.P."/>
            <person name="Toole P.W.O."/>
            <person name="Luis P."/>
            <person name="Flint H.J."/>
        </authorList>
    </citation>
    <scope>NUCLEOTIDE SEQUENCE [LARGE SCALE GENOMIC DNA]</scope>
    <source>
        <strain evidence="1 2">JK626</strain>
    </source>
</reference>
<evidence type="ECO:0008006" key="3">
    <source>
        <dbReference type="Google" id="ProtNLM"/>
    </source>
</evidence>
<organism evidence="1 2">
    <name type="scientific">Pseudobutyrivibrio ruminis</name>
    <dbReference type="NCBI Taxonomy" id="46206"/>
    <lineage>
        <taxon>Bacteria</taxon>
        <taxon>Bacillati</taxon>
        <taxon>Bacillota</taxon>
        <taxon>Clostridia</taxon>
        <taxon>Lachnospirales</taxon>
        <taxon>Lachnospiraceae</taxon>
        <taxon>Pseudobutyrivibrio</taxon>
    </lineage>
</organism>
<accession>A0A2G3DX04</accession>
<evidence type="ECO:0000313" key="1">
    <source>
        <dbReference type="EMBL" id="PHU35556.1"/>
    </source>
</evidence>